<feature type="compositionally biased region" description="Polar residues" evidence="1">
    <location>
        <begin position="142"/>
        <end position="157"/>
    </location>
</feature>
<feature type="compositionally biased region" description="Basic and acidic residues" evidence="1">
    <location>
        <begin position="1"/>
        <end position="21"/>
    </location>
</feature>
<reference evidence="2" key="1">
    <citation type="submission" date="2022-07" db="EMBL/GenBank/DDBJ databases">
        <title>Phylogenomic reconstructions and comparative analyses of Kickxellomycotina fungi.</title>
        <authorList>
            <person name="Reynolds N.K."/>
            <person name="Stajich J.E."/>
            <person name="Barry K."/>
            <person name="Grigoriev I.V."/>
            <person name="Crous P."/>
            <person name="Smith M.E."/>
        </authorList>
    </citation>
    <scope>NUCLEOTIDE SEQUENCE</scope>
    <source>
        <strain evidence="2">NBRC 105413</strain>
    </source>
</reference>
<evidence type="ECO:0000313" key="2">
    <source>
        <dbReference type="EMBL" id="KAJ1642272.1"/>
    </source>
</evidence>
<keyword evidence="3" id="KW-1185">Reference proteome</keyword>
<dbReference type="Proteomes" id="UP001145021">
    <property type="component" value="Unassembled WGS sequence"/>
</dbReference>
<proteinExistence type="predicted"/>
<accession>A0A9W8CHM9</accession>
<evidence type="ECO:0000313" key="3">
    <source>
        <dbReference type="Proteomes" id="UP001145021"/>
    </source>
</evidence>
<protein>
    <submittedName>
        <fullName evidence="2">Uncharacterized protein</fullName>
    </submittedName>
</protein>
<feature type="region of interest" description="Disordered" evidence="1">
    <location>
        <begin position="142"/>
        <end position="166"/>
    </location>
</feature>
<sequence>MSPNQRKRDSEAPKNNTRLDKFFLISKPTDGPVNKPPASLDAKPGISDTNAHSSISTSSSRRPALIDPLEPVVEILDSDSGSDVELVDASSILGIPPAPKHSVAPRHSAKHHNTLKRLVRETEKRKYNFDFLEKHVQAVQLSSNVPSGNNSDRVSGTSDSEDSEDEEIKNTILGSDMARIKAQLVGSGAAISAKAFPGLSVFTRKYSKSSKSYIGLQDLFSLDTDGYAARLARINSARGGRLAQKAGDKLLQEMCLAGDPAVAVECFSVLDHILDMRLSEWRLSLDSFFQLLDRLLGQLDPIDAVVSGSQDSTSSDSTDSSTPSVYVEIQIAKPPTASELRCLSSRAAWLLDIASRALDVNSTEQSAQVVATFVCCVVDQNSRSFMIHMQKSLARLINGISPSSRWTQVLSIAVAQIAQRFSSVPISAQLFVVEALPTGTQQCSQLRQALSLAFLDLHVLKAPGSESSTIYSVHPAIATAQLVDSQKGLFVVGTNPDFVRLEASVCLLGCALDGVQTLRDHPLLTQKIRKCLAVLNRRINDGLTEGIARTLAKDAVQILLTRIDMVTASTSAYHEPNAVYGHSTRVLDSFWETKRPVL</sequence>
<feature type="region of interest" description="Disordered" evidence="1">
    <location>
        <begin position="1"/>
        <end position="65"/>
    </location>
</feature>
<name>A0A9W8CHM9_9FUNG</name>
<gene>
    <name evidence="2" type="ORF">LPJ64_005869</name>
</gene>
<organism evidence="2 3">
    <name type="scientific">Coemansia asiatica</name>
    <dbReference type="NCBI Taxonomy" id="1052880"/>
    <lineage>
        <taxon>Eukaryota</taxon>
        <taxon>Fungi</taxon>
        <taxon>Fungi incertae sedis</taxon>
        <taxon>Zoopagomycota</taxon>
        <taxon>Kickxellomycotina</taxon>
        <taxon>Kickxellomycetes</taxon>
        <taxon>Kickxellales</taxon>
        <taxon>Kickxellaceae</taxon>
        <taxon>Coemansia</taxon>
    </lineage>
</organism>
<comment type="caution">
    <text evidence="2">The sequence shown here is derived from an EMBL/GenBank/DDBJ whole genome shotgun (WGS) entry which is preliminary data.</text>
</comment>
<evidence type="ECO:0000256" key="1">
    <source>
        <dbReference type="SAM" id="MobiDB-lite"/>
    </source>
</evidence>
<dbReference type="AlphaFoldDB" id="A0A9W8CHM9"/>
<dbReference type="EMBL" id="JANBOH010000437">
    <property type="protein sequence ID" value="KAJ1642272.1"/>
    <property type="molecule type" value="Genomic_DNA"/>
</dbReference>